<dbReference type="EMBL" id="LKAJ02000001">
    <property type="protein sequence ID" value="MCS5711170.1"/>
    <property type="molecule type" value="Genomic_DNA"/>
</dbReference>
<dbReference type="CDD" id="cd00761">
    <property type="entry name" value="Glyco_tranf_GTA_type"/>
    <property type="match status" value="1"/>
</dbReference>
<sequence length="266" mass="30391">MTQEQTQKILIATPCYNGVCHAGYTLSLLKTLTYFQTVQTVKFAHKFVLYESLVPRARNHFIAFAMADPQITHVLFIDSDMKWEPTDIQKLLAANKPIIGATFPKKQYYWDKLRTPAVRDIVMDDTLSPEAFREKIKANLVEYAINFGPSREARGGLIEVEHIATAFMLISRQAVEQLHRAFPELKIQNPGNDLPEEVKKQLYCLFELSVGKNGEYYSEDYSFCRRYKSIGGHIYADLSINLVHQGQEDYEGNFMALGGLQKQPKA</sequence>
<dbReference type="SUPFAM" id="SSF53448">
    <property type="entry name" value="Nucleotide-diphospho-sugar transferases"/>
    <property type="match status" value="1"/>
</dbReference>
<dbReference type="AlphaFoldDB" id="A0A0Q9YUL4"/>
<accession>A0A0Q9YUL4</accession>
<reference evidence="2" key="3">
    <citation type="submission" date="2021-06" db="EMBL/GenBank/DDBJ databases">
        <title>Genomic Description and Analysis of Intracellular Bacteria, Candidatus Berkiella cookevillensis and Candidatus Berkiella aquae.</title>
        <authorList>
            <person name="Kidane D.T."/>
            <person name="Mehari Y.T."/>
            <person name="Rice F.C."/>
            <person name="Arivett B.A."/>
            <person name="Farone A.L."/>
            <person name="Berk S.G."/>
            <person name="Farone M.B."/>
        </authorList>
    </citation>
    <scope>NUCLEOTIDE SEQUENCE</scope>
    <source>
        <strain evidence="2">HT99</strain>
    </source>
</reference>
<dbReference type="STRING" id="295108.HT99x_01718"/>
<reference evidence="2" key="2">
    <citation type="journal article" date="2016" name="Genome Announc.">
        <title>Draft Genome Sequences of Two Novel Amoeba-Resistant Intranuclear Bacteria, 'Candidatus Berkiella cookevillensis' and 'Candidatus Berkiella aquae'.</title>
        <authorList>
            <person name="Mehari Y.T."/>
            <person name="Arivett B.A."/>
            <person name="Farone A.L."/>
            <person name="Gunderson J.H."/>
            <person name="Farone M.B."/>
        </authorList>
    </citation>
    <scope>NUCLEOTIDE SEQUENCE</scope>
    <source>
        <strain evidence="2">HT99</strain>
    </source>
</reference>
<dbReference type="EMBL" id="LKAJ01000006">
    <property type="protein sequence ID" value="KRG21162.1"/>
    <property type="molecule type" value="Genomic_DNA"/>
</dbReference>
<name>A0A0Q9YUL4_9GAMM</name>
<dbReference type="RefSeq" id="WP_075066345.1">
    <property type="nucleotide sequence ID" value="NZ_LKAJ02000001.1"/>
</dbReference>
<keyword evidence="3" id="KW-1185">Reference proteome</keyword>
<reference evidence="1" key="1">
    <citation type="submission" date="2015-09" db="EMBL/GenBank/DDBJ databases">
        <title>Draft Genome Sequences of Two Novel Amoeba-resistant Intranuclear Bacteria, Candidatus Berkiella cookevillensis and Candidatus Berkiella aquae.</title>
        <authorList>
            <person name="Mehari Y.T."/>
            <person name="Arivett B.A."/>
            <person name="Farone A.L."/>
            <person name="Gunderson J.H."/>
            <person name="Farone M.B."/>
        </authorList>
    </citation>
    <scope>NUCLEOTIDE SEQUENCE [LARGE SCALE GENOMIC DNA]</scope>
    <source>
        <strain evidence="1">HT99</strain>
    </source>
</reference>
<comment type="caution">
    <text evidence="1">The sequence shown here is derived from an EMBL/GenBank/DDBJ whole genome shotgun (WGS) entry which is preliminary data.</text>
</comment>
<evidence type="ECO:0008006" key="4">
    <source>
        <dbReference type="Google" id="ProtNLM"/>
    </source>
</evidence>
<evidence type="ECO:0000313" key="2">
    <source>
        <dbReference type="EMBL" id="MCS5711170.1"/>
    </source>
</evidence>
<evidence type="ECO:0000313" key="1">
    <source>
        <dbReference type="EMBL" id="KRG21162.1"/>
    </source>
</evidence>
<evidence type="ECO:0000313" key="3">
    <source>
        <dbReference type="Proteomes" id="UP000051497"/>
    </source>
</evidence>
<organism evidence="1">
    <name type="scientific">Candidatus Berkiella aquae</name>
    <dbReference type="NCBI Taxonomy" id="295108"/>
    <lineage>
        <taxon>Bacteria</taxon>
        <taxon>Pseudomonadati</taxon>
        <taxon>Pseudomonadota</taxon>
        <taxon>Gammaproteobacteria</taxon>
        <taxon>Candidatus Berkiellales</taxon>
        <taxon>Candidatus Berkiellaceae</taxon>
        <taxon>Candidatus Berkiella</taxon>
    </lineage>
</organism>
<protein>
    <recommendedName>
        <fullName evidence="4">Glycosyl transferase family 2</fullName>
    </recommendedName>
</protein>
<proteinExistence type="predicted"/>
<dbReference type="Gene3D" id="3.90.550.10">
    <property type="entry name" value="Spore Coat Polysaccharide Biosynthesis Protein SpsA, Chain A"/>
    <property type="match status" value="1"/>
</dbReference>
<dbReference type="Proteomes" id="UP000051497">
    <property type="component" value="Unassembled WGS sequence"/>
</dbReference>
<dbReference type="InterPro" id="IPR029044">
    <property type="entry name" value="Nucleotide-diphossugar_trans"/>
</dbReference>
<dbReference type="OrthoDB" id="6679586at2"/>
<gene>
    <name evidence="2" type="ORF">HT99x_006975</name>
    <name evidence="1" type="ORF">HT99x_01718</name>
</gene>